<comment type="caution">
    <text evidence="3">The sequence shown here is derived from an EMBL/GenBank/DDBJ whole genome shotgun (WGS) entry which is preliminary data.</text>
</comment>
<dbReference type="EMBL" id="JBFXLU010000312">
    <property type="protein sequence ID" value="KAL2830154.1"/>
    <property type="molecule type" value="Genomic_DNA"/>
</dbReference>
<feature type="region of interest" description="Disordered" evidence="1">
    <location>
        <begin position="245"/>
        <end position="265"/>
    </location>
</feature>
<evidence type="ECO:0000313" key="3">
    <source>
        <dbReference type="EMBL" id="KAL2830154.1"/>
    </source>
</evidence>
<keyword evidence="4" id="KW-1185">Reference proteome</keyword>
<protein>
    <submittedName>
        <fullName evidence="3">Uncharacterized protein</fullName>
    </submittedName>
</protein>
<feature type="transmembrane region" description="Helical" evidence="2">
    <location>
        <begin position="212"/>
        <end position="235"/>
    </location>
</feature>
<evidence type="ECO:0000256" key="2">
    <source>
        <dbReference type="SAM" id="Phobius"/>
    </source>
</evidence>
<dbReference type="Proteomes" id="UP001610446">
    <property type="component" value="Unassembled WGS sequence"/>
</dbReference>
<reference evidence="3 4" key="1">
    <citation type="submission" date="2024-07" db="EMBL/GenBank/DDBJ databases">
        <title>Section-level genome sequencing and comparative genomics of Aspergillus sections Usti and Cavernicolus.</title>
        <authorList>
            <consortium name="Lawrence Berkeley National Laboratory"/>
            <person name="Nybo J.L."/>
            <person name="Vesth T.C."/>
            <person name="Theobald S."/>
            <person name="Frisvad J.C."/>
            <person name="Larsen T.O."/>
            <person name="Kjaerboelling I."/>
            <person name="Rothschild-Mancinelli K."/>
            <person name="Lyhne E.K."/>
            <person name="Kogle M.E."/>
            <person name="Barry K."/>
            <person name="Clum A."/>
            <person name="Na H."/>
            <person name="Ledsgaard L."/>
            <person name="Lin J."/>
            <person name="Lipzen A."/>
            <person name="Kuo A."/>
            <person name="Riley R."/>
            <person name="Mondo S."/>
            <person name="Labutti K."/>
            <person name="Haridas S."/>
            <person name="Pangalinan J."/>
            <person name="Salamov A.A."/>
            <person name="Simmons B.A."/>
            <person name="Magnuson J.K."/>
            <person name="Chen J."/>
            <person name="Drula E."/>
            <person name="Henrissat B."/>
            <person name="Wiebenga A."/>
            <person name="Lubbers R.J."/>
            <person name="Gomes A.C."/>
            <person name="Makela M.R."/>
            <person name="Stajich J."/>
            <person name="Grigoriev I.V."/>
            <person name="Mortensen U.H."/>
            <person name="De Vries R.P."/>
            <person name="Baker S.E."/>
            <person name="Andersen M.R."/>
        </authorList>
    </citation>
    <scope>NUCLEOTIDE SEQUENCE [LARGE SCALE GENOMIC DNA]</scope>
    <source>
        <strain evidence="3 4">CBS 123904</strain>
    </source>
</reference>
<name>A0ABR4IQW4_9EURO</name>
<evidence type="ECO:0000313" key="4">
    <source>
        <dbReference type="Proteomes" id="UP001610446"/>
    </source>
</evidence>
<evidence type="ECO:0000256" key="1">
    <source>
        <dbReference type="SAM" id="MobiDB-lite"/>
    </source>
</evidence>
<accession>A0ABR4IQW4</accession>
<organism evidence="3 4">
    <name type="scientific">Aspergillus pseudoustus</name>
    <dbReference type="NCBI Taxonomy" id="1810923"/>
    <lineage>
        <taxon>Eukaryota</taxon>
        <taxon>Fungi</taxon>
        <taxon>Dikarya</taxon>
        <taxon>Ascomycota</taxon>
        <taxon>Pezizomycotina</taxon>
        <taxon>Eurotiomycetes</taxon>
        <taxon>Eurotiomycetidae</taxon>
        <taxon>Eurotiales</taxon>
        <taxon>Aspergillaceae</taxon>
        <taxon>Aspergillus</taxon>
        <taxon>Aspergillus subgen. Nidulantes</taxon>
    </lineage>
</organism>
<keyword evidence="2" id="KW-0472">Membrane</keyword>
<keyword evidence="2" id="KW-0812">Transmembrane</keyword>
<gene>
    <name evidence="3" type="ORF">BJY01DRAFT_227450</name>
</gene>
<keyword evidence="2" id="KW-1133">Transmembrane helix</keyword>
<proteinExistence type="predicted"/>
<sequence>MSLTATATGTPTVTDLLSFTTPFIETGNCYKYAQKLRPSVVRGETQYSPYLVSDPTLEGFTSCQPSGWASVVPGSRFSFSPAVCPSGWAAWEIGTTTPEVGSAVITTAWCCDRPFTLYPSAHYAFASPGFEKPCINTGTDGDVNLSLHIPWHISWQDVDIPILTPAPPALSAGETLRFWDAGWDAGWEAPSSTPTIVESADNDGGLSGLGRLVLGLALGLGGGLVILIIVCVCCCRGRRAIDATVSPQSERHQSSRLSSPIGRKR</sequence>